<dbReference type="Gene3D" id="3.40.50.720">
    <property type="entry name" value="NAD(P)-binding Rossmann-like Domain"/>
    <property type="match status" value="1"/>
</dbReference>
<dbReference type="GO" id="GO:0016491">
    <property type="term" value="F:oxidoreductase activity"/>
    <property type="evidence" value="ECO:0007669"/>
    <property type="project" value="UniProtKB-KW"/>
</dbReference>
<evidence type="ECO:0000313" key="5">
    <source>
        <dbReference type="EMBL" id="SCY65022.1"/>
    </source>
</evidence>
<feature type="domain" description="Ketoreductase" evidence="4">
    <location>
        <begin position="6"/>
        <end position="174"/>
    </location>
</feature>
<evidence type="ECO:0000259" key="4">
    <source>
        <dbReference type="SMART" id="SM00822"/>
    </source>
</evidence>
<dbReference type="RefSeq" id="WP_054964625.1">
    <property type="nucleotide sequence ID" value="NZ_FMUN01000010.1"/>
</dbReference>
<dbReference type="SMART" id="SM00822">
    <property type="entry name" value="PKS_KR"/>
    <property type="match status" value="1"/>
</dbReference>
<protein>
    <submittedName>
        <fullName evidence="5">NAD(P)-dependent dehydrogenase, short-chain alcohol dehydrogenase family</fullName>
    </submittedName>
</protein>
<keyword evidence="6" id="KW-1185">Reference proteome</keyword>
<dbReference type="PRINTS" id="PR00081">
    <property type="entry name" value="GDHRDH"/>
</dbReference>
<dbReference type="NCBIfam" id="NF005559">
    <property type="entry name" value="PRK07231.1"/>
    <property type="match status" value="1"/>
</dbReference>
<dbReference type="NCBIfam" id="NF009466">
    <property type="entry name" value="PRK12826.1-2"/>
    <property type="match status" value="1"/>
</dbReference>
<dbReference type="PRINTS" id="PR00080">
    <property type="entry name" value="SDRFAMILY"/>
</dbReference>
<dbReference type="InterPro" id="IPR036291">
    <property type="entry name" value="NAD(P)-bd_dom_sf"/>
</dbReference>
<dbReference type="PANTHER" id="PTHR24321:SF8">
    <property type="entry name" value="ESTRADIOL 17-BETA-DEHYDROGENASE 8-RELATED"/>
    <property type="match status" value="1"/>
</dbReference>
<dbReference type="STRING" id="381306.AN478_00255"/>
<evidence type="ECO:0000256" key="3">
    <source>
        <dbReference type="ARBA" id="ARBA00023027"/>
    </source>
</evidence>
<dbReference type="InterPro" id="IPR002347">
    <property type="entry name" value="SDR_fam"/>
</dbReference>
<dbReference type="InterPro" id="IPR057326">
    <property type="entry name" value="KR_dom"/>
</dbReference>
<dbReference type="Pfam" id="PF13561">
    <property type="entry name" value="adh_short_C2"/>
    <property type="match status" value="1"/>
</dbReference>
<accession>A0A0P9CR64</accession>
<dbReference type="AlphaFoldDB" id="A0A0P9CR64"/>
<proteinExistence type="inferred from homology"/>
<dbReference type="Proteomes" id="UP000183104">
    <property type="component" value="Unassembled WGS sequence"/>
</dbReference>
<dbReference type="OrthoDB" id="5725272at2"/>
<evidence type="ECO:0000256" key="1">
    <source>
        <dbReference type="ARBA" id="ARBA00006484"/>
    </source>
</evidence>
<sequence length="247" mass="25891">MRMEGSIALVTGGASGIGEATVRAMVAEGAQVVLADLDSERGDALVKELGDAWARFVPTDVSDENQVANLFDQAEQWAGTVDVVFNNAGIGHLGVSHEVSTKDWQRVVDINLTGVFLVAREALARMHQAGVAGSLINCASILGHVGQSQTAAYSAAKGGVVNLTRTLGLEYGPQGIRVNAVCPGYIETPLLDNLDEETREVLTRRHALGRMGRPEEVAAAVVFLASPEASFITGSSLMVDGGYTAGK</sequence>
<dbReference type="EMBL" id="FMUN01000010">
    <property type="protein sequence ID" value="SCY65022.1"/>
    <property type="molecule type" value="Genomic_DNA"/>
</dbReference>
<keyword evidence="2" id="KW-0560">Oxidoreductase</keyword>
<evidence type="ECO:0000256" key="2">
    <source>
        <dbReference type="ARBA" id="ARBA00023002"/>
    </source>
</evidence>
<name>A0A0P9CR64_9GAMM</name>
<reference evidence="6" key="1">
    <citation type="submission" date="2016-10" db="EMBL/GenBank/DDBJ databases">
        <authorList>
            <person name="Varghese N."/>
        </authorList>
    </citation>
    <scope>NUCLEOTIDE SEQUENCE [LARGE SCALE GENOMIC DNA]</scope>
    <source>
        <strain evidence="6">HL 19</strain>
    </source>
</reference>
<evidence type="ECO:0000313" key="6">
    <source>
        <dbReference type="Proteomes" id="UP000183104"/>
    </source>
</evidence>
<comment type="similarity">
    <text evidence="1">Belongs to the short-chain dehydrogenases/reductases (SDR) family.</text>
</comment>
<keyword evidence="3" id="KW-0520">NAD</keyword>
<organism evidence="5 6">
    <name type="scientific">Thiohalorhabdus denitrificans</name>
    <dbReference type="NCBI Taxonomy" id="381306"/>
    <lineage>
        <taxon>Bacteria</taxon>
        <taxon>Pseudomonadati</taxon>
        <taxon>Pseudomonadota</taxon>
        <taxon>Gammaproteobacteria</taxon>
        <taxon>Thiohalorhabdales</taxon>
        <taxon>Thiohalorhabdaceae</taxon>
        <taxon>Thiohalorhabdus</taxon>
    </lineage>
</organism>
<dbReference type="InterPro" id="IPR020904">
    <property type="entry name" value="Sc_DH/Rdtase_CS"/>
</dbReference>
<gene>
    <name evidence="5" type="ORF">SAMN05661077_0021</name>
</gene>
<dbReference type="PROSITE" id="PS00061">
    <property type="entry name" value="ADH_SHORT"/>
    <property type="match status" value="1"/>
</dbReference>
<dbReference type="PATRIC" id="fig|381306.5.peg.2829"/>
<dbReference type="FunFam" id="3.40.50.720:FF:000084">
    <property type="entry name" value="Short-chain dehydrogenase reductase"/>
    <property type="match status" value="1"/>
</dbReference>
<dbReference type="SUPFAM" id="SSF51735">
    <property type="entry name" value="NAD(P)-binding Rossmann-fold domains"/>
    <property type="match status" value="1"/>
</dbReference>
<dbReference type="PANTHER" id="PTHR24321">
    <property type="entry name" value="DEHYDROGENASES, SHORT CHAIN"/>
    <property type="match status" value="1"/>
</dbReference>